<accession>A0AAJ0DGS8</accession>
<keyword evidence="2" id="KW-0472">Membrane</keyword>
<feature type="transmembrane region" description="Helical" evidence="2">
    <location>
        <begin position="161"/>
        <end position="179"/>
    </location>
</feature>
<feature type="compositionally biased region" description="Basic and acidic residues" evidence="1">
    <location>
        <begin position="775"/>
        <end position="784"/>
    </location>
</feature>
<feature type="region of interest" description="Disordered" evidence="1">
    <location>
        <begin position="811"/>
        <end position="831"/>
    </location>
</feature>
<dbReference type="AlphaFoldDB" id="A0AAJ0DGS8"/>
<reference evidence="3" key="1">
    <citation type="submission" date="2023-04" db="EMBL/GenBank/DDBJ databases">
        <title>Black Yeasts Isolated from many extreme environments.</title>
        <authorList>
            <person name="Coleine C."/>
            <person name="Stajich J.E."/>
            <person name="Selbmann L."/>
        </authorList>
    </citation>
    <scope>NUCLEOTIDE SEQUENCE</scope>
    <source>
        <strain evidence="3">CCFEE 5312</strain>
    </source>
</reference>
<feature type="transmembrane region" description="Helical" evidence="2">
    <location>
        <begin position="378"/>
        <end position="396"/>
    </location>
</feature>
<keyword evidence="2" id="KW-0812">Transmembrane</keyword>
<dbReference type="GO" id="GO:0016567">
    <property type="term" value="P:protein ubiquitination"/>
    <property type="evidence" value="ECO:0007669"/>
    <property type="project" value="TreeGrafter"/>
</dbReference>
<dbReference type="EMBL" id="JAWDJX010000015">
    <property type="protein sequence ID" value="KAK3053573.1"/>
    <property type="molecule type" value="Genomic_DNA"/>
</dbReference>
<keyword evidence="2" id="KW-1133">Transmembrane helix</keyword>
<sequence>MEQAATASNASFIPAAAMDFLLVVPRLAQRAGSYALYHMPEAVDTIAGKIFSGGSIIADATDQQTINSTIANTSNHFAQSTGLALDAAFREAFKDTGEDGASSMFGMMLQTMGKVKNFGGIFSYLTSRWALATFTAAIILNRTQFYASSRENLRLRWYVRLALYSVPIVAFLVQLQFMLQALKCQTSPDFALLRYGDPLKHLSIDFGGEGGFLYKLSSTLLFWQDDVECCTARRMSLFAVENDRTQLRGSMSLLFSFFLTLCTSQLFETLNCALQGKQPAPETGMTIFEHSLAFAECEAMISSALGFGFFGSLKIPGTGSSTSDESSGLMISRAQLLQRLNVPPEVLLVCVISCFSHLSSAILAVTGIRHKVRLLNSGIWACCYMSASVCSFAKVIMNPIESIADLGVLRFPTVCIVGFIPHLLLLIGILVCGIIYGVALLITTLSVPDEIGAGMSFRQRFEWAYGNLQANVQFSPGSRIHIKMSEDFYTTLLKVGFATLTAASEAVYLNEGSHIQVAQMTWLEQKRINELATSIDHRRKPTVPSELLDGTIARGVEFTDYHNNAIGTSPYARERKSKPKKGDQENSGGGEVDSGLGLTQRRNRMQLTFDFIAGMFWLVVGIQASLVLNTLRKTNIAYRPDWLLKAAGLGQRPRQASVSVPDGRQHERAFRMLDINGQLVVPKNREVDVEHETRLRLQREGTYAGEESLSDTVYGWWARGGWFGDLDLSDDYQASAVDDDDDTTSMISMSTNASENDEWSDVEDSGRRTPTQIDPHGDRSRDTTPEPDSLALLARLLDPHSSADREAARLLSHSLQSTHPTTRSQYRRATDRSRAQLLAPLRPQPTSTLTDEEEELNLEQFILERRSIAQASKSSTSTWESGAEVHAPHDSGVAVWVFEHVR</sequence>
<feature type="transmembrane region" description="Helical" evidence="2">
    <location>
        <begin position="607"/>
        <end position="628"/>
    </location>
</feature>
<keyword evidence="4" id="KW-1185">Reference proteome</keyword>
<gene>
    <name evidence="3" type="ORF">LTR09_005317</name>
</gene>
<feature type="region of interest" description="Disordered" evidence="1">
    <location>
        <begin position="567"/>
        <end position="597"/>
    </location>
</feature>
<evidence type="ECO:0000313" key="4">
    <source>
        <dbReference type="Proteomes" id="UP001271007"/>
    </source>
</evidence>
<feature type="transmembrane region" description="Helical" evidence="2">
    <location>
        <begin position="121"/>
        <end position="140"/>
    </location>
</feature>
<feature type="transmembrane region" description="Helical" evidence="2">
    <location>
        <begin position="416"/>
        <end position="442"/>
    </location>
</feature>
<evidence type="ECO:0000256" key="2">
    <source>
        <dbReference type="SAM" id="Phobius"/>
    </source>
</evidence>
<feature type="region of interest" description="Disordered" evidence="1">
    <location>
        <begin position="737"/>
        <end position="786"/>
    </location>
</feature>
<dbReference type="GO" id="GO:0006511">
    <property type="term" value="P:ubiquitin-dependent protein catabolic process"/>
    <property type="evidence" value="ECO:0007669"/>
    <property type="project" value="TreeGrafter"/>
</dbReference>
<name>A0AAJ0DGS8_9PEZI</name>
<dbReference type="GO" id="GO:0061630">
    <property type="term" value="F:ubiquitin protein ligase activity"/>
    <property type="evidence" value="ECO:0007669"/>
    <property type="project" value="TreeGrafter"/>
</dbReference>
<dbReference type="PANTHER" id="PTHR22696">
    <property type="entry name" value="E3 UBIQUITIN-PROTEIN LIGASE RNF26"/>
    <property type="match status" value="1"/>
</dbReference>
<evidence type="ECO:0000256" key="1">
    <source>
        <dbReference type="SAM" id="MobiDB-lite"/>
    </source>
</evidence>
<feature type="transmembrane region" description="Helical" evidence="2">
    <location>
        <begin position="346"/>
        <end position="366"/>
    </location>
</feature>
<feature type="compositionally biased region" description="Polar residues" evidence="1">
    <location>
        <begin position="813"/>
        <end position="824"/>
    </location>
</feature>
<dbReference type="PANTHER" id="PTHR22696:SF1">
    <property type="entry name" value="E3 UBIQUITIN-PROTEIN LIGASE RNF26"/>
    <property type="match status" value="1"/>
</dbReference>
<proteinExistence type="predicted"/>
<organism evidence="3 4">
    <name type="scientific">Extremus antarcticus</name>
    <dbReference type="NCBI Taxonomy" id="702011"/>
    <lineage>
        <taxon>Eukaryota</taxon>
        <taxon>Fungi</taxon>
        <taxon>Dikarya</taxon>
        <taxon>Ascomycota</taxon>
        <taxon>Pezizomycotina</taxon>
        <taxon>Dothideomycetes</taxon>
        <taxon>Dothideomycetidae</taxon>
        <taxon>Mycosphaerellales</taxon>
        <taxon>Extremaceae</taxon>
        <taxon>Extremus</taxon>
    </lineage>
</organism>
<dbReference type="Proteomes" id="UP001271007">
    <property type="component" value="Unassembled WGS sequence"/>
</dbReference>
<comment type="caution">
    <text evidence="3">The sequence shown here is derived from an EMBL/GenBank/DDBJ whole genome shotgun (WGS) entry which is preliminary data.</text>
</comment>
<protein>
    <submittedName>
        <fullName evidence="3">Uncharacterized protein</fullName>
    </submittedName>
</protein>
<evidence type="ECO:0000313" key="3">
    <source>
        <dbReference type="EMBL" id="KAK3053573.1"/>
    </source>
</evidence>